<dbReference type="PANTHER" id="PTHR40590">
    <property type="entry name" value="CYTOPLASMIC PROTEIN-RELATED"/>
    <property type="match status" value="1"/>
</dbReference>
<dbReference type="Proteomes" id="UP001166571">
    <property type="component" value="Unassembled WGS sequence"/>
</dbReference>
<accession>A0ABS7MBE7</accession>
<evidence type="ECO:0000313" key="1">
    <source>
        <dbReference type="EMBL" id="MBY4636345.1"/>
    </source>
</evidence>
<dbReference type="EMBL" id="JAILXK010000001">
    <property type="protein sequence ID" value="MBY4636345.1"/>
    <property type="molecule type" value="Genomic_DNA"/>
</dbReference>
<keyword evidence="2" id="KW-1185">Reference proteome</keyword>
<gene>
    <name evidence="1" type="ORF">K5P26_04215</name>
</gene>
<comment type="caution">
    <text evidence="1">The sequence shown here is derived from an EMBL/GenBank/DDBJ whole genome shotgun (WGS) entry which is preliminary data.</text>
</comment>
<dbReference type="Pfam" id="PF01963">
    <property type="entry name" value="TraB_PrgY_gumN"/>
    <property type="match status" value="1"/>
</dbReference>
<dbReference type="InterPro" id="IPR002816">
    <property type="entry name" value="TraB/PrgY/GumN_fam"/>
</dbReference>
<reference evidence="1" key="1">
    <citation type="submission" date="2021-08" db="EMBL/GenBank/DDBJ databases">
        <title>Sphingopyxis panaciterrulae sp. nov., isolated from the surface water of the Yellow Sea.</title>
        <authorList>
            <person name="Gao Z."/>
            <person name="Zhang D."/>
            <person name="Zhang A."/>
        </authorList>
    </citation>
    <scope>NUCLEOTIDE SEQUENCE</scope>
    <source>
        <strain evidence="1">XHP0097</strain>
    </source>
</reference>
<dbReference type="CDD" id="cd14789">
    <property type="entry name" value="Tiki"/>
    <property type="match status" value="1"/>
</dbReference>
<organism evidence="1 2">
    <name type="scientific">Sphingopyxis jiangsuensis</name>
    <dbReference type="NCBI Taxonomy" id="2871171"/>
    <lineage>
        <taxon>Bacteria</taxon>
        <taxon>Pseudomonadati</taxon>
        <taxon>Pseudomonadota</taxon>
        <taxon>Alphaproteobacteria</taxon>
        <taxon>Sphingomonadales</taxon>
        <taxon>Sphingomonadaceae</taxon>
        <taxon>Sphingopyxis</taxon>
    </lineage>
</organism>
<proteinExistence type="predicted"/>
<sequence length="299" mass="31529">MGSGRPRSLHGRRRVAAILLPLLLAACGTREPGPTATPALWLVADEDTQIYLLGTMHALPRGTDWRGGKVDTAIANADELVLELSPGEAAQAGSVFRALAPRTAPLAMHERLPPAALAGYRALEASGDPFGGDALDDWAVLVLMGQRAARNAALSSSDGVETGLTAMFEAAGKPISGFETARAQLYLFETLDPATQRTLLVNAASDAKDAVNDVRKLTAAWSRADVAALEAIVNDDIDAVPDARKAIITDRNQAWSAWIKRRLDRPGTVLVAVGAGHMVGTDGLPALMEAAGFDVRRVQ</sequence>
<dbReference type="InterPro" id="IPR047111">
    <property type="entry name" value="YbaP-like"/>
</dbReference>
<name>A0ABS7MBE7_9SPHN</name>
<dbReference type="PANTHER" id="PTHR40590:SF1">
    <property type="entry name" value="CYTOPLASMIC PROTEIN"/>
    <property type="match status" value="1"/>
</dbReference>
<dbReference type="PROSITE" id="PS51257">
    <property type="entry name" value="PROKAR_LIPOPROTEIN"/>
    <property type="match status" value="1"/>
</dbReference>
<protein>
    <submittedName>
        <fullName evidence="1">TraB/GumN family protein</fullName>
    </submittedName>
</protein>
<evidence type="ECO:0000313" key="2">
    <source>
        <dbReference type="Proteomes" id="UP001166571"/>
    </source>
</evidence>